<feature type="compositionally biased region" description="Polar residues" evidence="1">
    <location>
        <begin position="192"/>
        <end position="208"/>
    </location>
</feature>
<proteinExistence type="predicted"/>
<organism evidence="2 3">
    <name type="scientific">Marasmius tenuissimus</name>
    <dbReference type="NCBI Taxonomy" id="585030"/>
    <lineage>
        <taxon>Eukaryota</taxon>
        <taxon>Fungi</taxon>
        <taxon>Dikarya</taxon>
        <taxon>Basidiomycota</taxon>
        <taxon>Agaricomycotina</taxon>
        <taxon>Agaricomycetes</taxon>
        <taxon>Agaricomycetidae</taxon>
        <taxon>Agaricales</taxon>
        <taxon>Marasmiineae</taxon>
        <taxon>Marasmiaceae</taxon>
        <taxon>Marasmius</taxon>
    </lineage>
</organism>
<evidence type="ECO:0000313" key="2">
    <source>
        <dbReference type="EMBL" id="KAL0060121.1"/>
    </source>
</evidence>
<accession>A0ABR2ZGN8</accession>
<feature type="compositionally biased region" description="Polar residues" evidence="1">
    <location>
        <begin position="284"/>
        <end position="293"/>
    </location>
</feature>
<feature type="region of interest" description="Disordered" evidence="1">
    <location>
        <begin position="116"/>
        <end position="141"/>
    </location>
</feature>
<feature type="compositionally biased region" description="Low complexity" evidence="1">
    <location>
        <begin position="369"/>
        <end position="378"/>
    </location>
</feature>
<keyword evidence="3" id="KW-1185">Reference proteome</keyword>
<feature type="region of interest" description="Disordered" evidence="1">
    <location>
        <begin position="182"/>
        <end position="241"/>
    </location>
</feature>
<evidence type="ECO:0000256" key="1">
    <source>
        <dbReference type="SAM" id="MobiDB-lite"/>
    </source>
</evidence>
<gene>
    <name evidence="2" type="ORF">AAF712_013093</name>
</gene>
<protein>
    <submittedName>
        <fullName evidence="2">Uncharacterized protein</fullName>
    </submittedName>
</protein>
<evidence type="ECO:0000313" key="3">
    <source>
        <dbReference type="Proteomes" id="UP001437256"/>
    </source>
</evidence>
<comment type="caution">
    <text evidence="2">The sequence shown here is derived from an EMBL/GenBank/DDBJ whole genome shotgun (WGS) entry which is preliminary data.</text>
</comment>
<name>A0ABR2ZGN8_9AGAR</name>
<dbReference type="EMBL" id="JBBXMP010000191">
    <property type="protein sequence ID" value="KAL0060121.1"/>
    <property type="molecule type" value="Genomic_DNA"/>
</dbReference>
<feature type="region of interest" description="Disordered" evidence="1">
    <location>
        <begin position="257"/>
        <end position="293"/>
    </location>
</feature>
<feature type="region of interest" description="Disordered" evidence="1">
    <location>
        <begin position="350"/>
        <end position="404"/>
    </location>
</feature>
<sequence length="415" mass="44633">MPAHPANSPFAVEVADAHPQVDVSRRRSRSNAVLHTTMLFRSSSSSVARVKTEGAERVRIAVTGPEATAFGNPTFGERTSVTITHRDVNHAMRTSIYDRNPRNPVRFVTVAPIPEDEVLPPPTTPAIDLPTKSKISDEKRPLSSADYDLLVPPDTLEVMEEWAEGLQRQRIAEQVTALLAEKEASRGRSLKIDTSSSGVPFPSTSPSPARSEFPERPSAPCPLSPFSDDDDEDFPLGVRPDGPVLAPFKSFGEASVADSVEGVDDAPGPAVMSKKSRNGSSSSLPQTASPTKSLAETLKLKLASPKSRSTSDLALGYVDGALLTRDGSANSISNLKLRLPVVKRLFGLRKGKGVANRDGGPSEDKAKDAASAVASSSKGQKRHRDDDEADENAPPVEEKERRIIEGRNIRRRLVA</sequence>
<dbReference type="Proteomes" id="UP001437256">
    <property type="component" value="Unassembled WGS sequence"/>
</dbReference>
<reference evidence="2 3" key="1">
    <citation type="submission" date="2024-05" db="EMBL/GenBank/DDBJ databases">
        <title>A draft genome resource for the thread blight pathogen Marasmius tenuissimus strain MS-2.</title>
        <authorList>
            <person name="Yulfo-Soto G.E."/>
            <person name="Baruah I.K."/>
            <person name="Amoako-Attah I."/>
            <person name="Bukari Y."/>
            <person name="Meinhardt L.W."/>
            <person name="Bailey B.A."/>
            <person name="Cohen S.P."/>
        </authorList>
    </citation>
    <scope>NUCLEOTIDE SEQUENCE [LARGE SCALE GENOMIC DNA]</scope>
    <source>
        <strain evidence="2 3">MS-2</strain>
    </source>
</reference>